<dbReference type="CDD" id="cd17316">
    <property type="entry name" value="MFS_SV2_like"/>
    <property type="match status" value="1"/>
</dbReference>
<evidence type="ECO:0000256" key="1">
    <source>
        <dbReference type="ARBA" id="ARBA00004141"/>
    </source>
</evidence>
<feature type="transmembrane region" description="Helical" evidence="6">
    <location>
        <begin position="141"/>
        <end position="163"/>
    </location>
</feature>
<dbReference type="GO" id="GO:0035879">
    <property type="term" value="P:plasma membrane lactate transport"/>
    <property type="evidence" value="ECO:0007669"/>
    <property type="project" value="TreeGrafter"/>
</dbReference>
<evidence type="ECO:0000313" key="9">
    <source>
        <dbReference type="Proteomes" id="UP000623467"/>
    </source>
</evidence>
<dbReference type="Pfam" id="PF07690">
    <property type="entry name" value="MFS_1"/>
    <property type="match status" value="1"/>
</dbReference>
<feature type="transmembrane region" description="Helical" evidence="6">
    <location>
        <begin position="427"/>
        <end position="450"/>
    </location>
</feature>
<evidence type="ECO:0000256" key="2">
    <source>
        <dbReference type="ARBA" id="ARBA00022692"/>
    </source>
</evidence>
<feature type="transmembrane region" description="Helical" evidence="6">
    <location>
        <begin position="115"/>
        <end position="135"/>
    </location>
</feature>
<feature type="transmembrane region" description="Helical" evidence="6">
    <location>
        <begin position="86"/>
        <end position="108"/>
    </location>
</feature>
<feature type="region of interest" description="Disordered" evidence="5">
    <location>
        <begin position="477"/>
        <end position="509"/>
    </location>
</feature>
<accession>A0A8H6U3Z4</accession>
<evidence type="ECO:0000256" key="4">
    <source>
        <dbReference type="ARBA" id="ARBA00023136"/>
    </source>
</evidence>
<comment type="caution">
    <text evidence="8">The sequence shown here is derived from an EMBL/GenBank/DDBJ whole genome shotgun (WGS) entry which is preliminary data.</text>
</comment>
<dbReference type="Proteomes" id="UP000623467">
    <property type="component" value="Unassembled WGS sequence"/>
</dbReference>
<dbReference type="Pfam" id="PF00083">
    <property type="entry name" value="Sugar_tr"/>
    <property type="match status" value="1"/>
</dbReference>
<dbReference type="SUPFAM" id="SSF103473">
    <property type="entry name" value="MFS general substrate transporter"/>
    <property type="match status" value="1"/>
</dbReference>
<dbReference type="InterPro" id="IPR036259">
    <property type="entry name" value="MFS_trans_sf"/>
</dbReference>
<comment type="subcellular location">
    <subcellularLocation>
        <location evidence="1">Membrane</location>
        <topology evidence="1">Multi-pass membrane protein</topology>
    </subcellularLocation>
</comment>
<sequence>MGIKRNLKVWDNTATYLDENGVTVTRKIPRELPPAPWKLLGLLTWRSWVFWFVGLAAWIADGYDFNAVNLVATNIASQYNVDLTHVTLSVTLTLLFRALGAAIFGLASDMYGRKWVMAVNMWILAALQVATAYAGSFKGFIGVRAVFGIAMGGVWGLSAAMALENMPVEARGIFGGLLQNGYGMGYILAAMVNIVAVPATDQGYKMIFFVGAGYTAFIAVIVMCIPESAIFIQAANEPKDTRDAVKRVSLFWHDARLASRQYWKMFLYSVLFCSAYNWMSHATQDIYPSYVKVQKGFTSKQASLATITGQCGAVIGGTAAGYYSQFFGRRLTSIACVVGAFLFIPLFTLPNSFSAIVAGTFFLQMMVNAAWGIMPAILNEWSPPQFRGAFPGTVYQLGNVFSAPAAESQTAAASAWIRDEKPNYNQVMTIFMCVIFSVVIVVCACGPEMVGSHFEVIKRAGHKENIVRGEKELGVHGEGELGVRREERSDEFSEEKKTVGSVREDSMKE</sequence>
<feature type="transmembrane region" description="Helical" evidence="6">
    <location>
        <begin position="39"/>
        <end position="60"/>
    </location>
</feature>
<keyword evidence="4 6" id="KW-0472">Membrane</keyword>
<evidence type="ECO:0000259" key="7">
    <source>
        <dbReference type="PROSITE" id="PS50850"/>
    </source>
</evidence>
<dbReference type="AlphaFoldDB" id="A0A8H6U3Z4"/>
<feature type="transmembrane region" description="Helical" evidence="6">
    <location>
        <begin position="262"/>
        <end position="279"/>
    </location>
</feature>
<dbReference type="EMBL" id="JACAZH010000078">
    <property type="protein sequence ID" value="KAF7328467.1"/>
    <property type="molecule type" value="Genomic_DNA"/>
</dbReference>
<dbReference type="PANTHER" id="PTHR23508">
    <property type="entry name" value="CARBOXYLIC ACID TRANSPORTER PROTEIN HOMOLOG"/>
    <property type="match status" value="1"/>
</dbReference>
<dbReference type="InterPro" id="IPR005828">
    <property type="entry name" value="MFS_sugar_transport-like"/>
</dbReference>
<dbReference type="InterPro" id="IPR020846">
    <property type="entry name" value="MFS_dom"/>
</dbReference>
<dbReference type="PROSITE" id="PS50850">
    <property type="entry name" value="MFS"/>
    <property type="match status" value="1"/>
</dbReference>
<dbReference type="OrthoDB" id="5296287at2759"/>
<dbReference type="GO" id="GO:0015355">
    <property type="term" value="F:secondary active monocarboxylate transmembrane transporter activity"/>
    <property type="evidence" value="ECO:0007669"/>
    <property type="project" value="TreeGrafter"/>
</dbReference>
<dbReference type="PANTHER" id="PTHR23508:SF10">
    <property type="entry name" value="CARBOXYLIC ACID TRANSPORTER PROTEIN HOMOLOG"/>
    <property type="match status" value="1"/>
</dbReference>
<dbReference type="InterPro" id="IPR011701">
    <property type="entry name" value="MFS"/>
</dbReference>
<keyword evidence="3 6" id="KW-1133">Transmembrane helix</keyword>
<feature type="transmembrane region" description="Helical" evidence="6">
    <location>
        <begin position="331"/>
        <end position="349"/>
    </location>
</feature>
<dbReference type="Gene3D" id="1.20.1250.20">
    <property type="entry name" value="MFS general substrate transporter like domains"/>
    <property type="match status" value="2"/>
</dbReference>
<feature type="transmembrane region" description="Helical" evidence="6">
    <location>
        <begin position="206"/>
        <end position="225"/>
    </location>
</feature>
<proteinExistence type="predicted"/>
<reference evidence="8" key="1">
    <citation type="submission" date="2020-05" db="EMBL/GenBank/DDBJ databases">
        <title>Mycena genomes resolve the evolution of fungal bioluminescence.</title>
        <authorList>
            <person name="Tsai I.J."/>
        </authorList>
    </citation>
    <scope>NUCLEOTIDE SEQUENCE</scope>
    <source>
        <strain evidence="8">160909Yilan</strain>
    </source>
</reference>
<protein>
    <submittedName>
        <fullName evidence="8">MFS general substrate transporter</fullName>
    </submittedName>
</protein>
<evidence type="ECO:0000313" key="8">
    <source>
        <dbReference type="EMBL" id="KAF7328467.1"/>
    </source>
</evidence>
<name>A0A8H6U3Z4_9AGAR</name>
<evidence type="ECO:0000256" key="6">
    <source>
        <dbReference type="SAM" id="Phobius"/>
    </source>
</evidence>
<feature type="domain" description="Major facilitator superfamily (MFS) profile" evidence="7">
    <location>
        <begin position="50"/>
        <end position="450"/>
    </location>
</feature>
<keyword evidence="9" id="KW-1185">Reference proteome</keyword>
<keyword evidence="2 6" id="KW-0812">Transmembrane</keyword>
<dbReference type="GO" id="GO:0005886">
    <property type="term" value="C:plasma membrane"/>
    <property type="evidence" value="ECO:0007669"/>
    <property type="project" value="TreeGrafter"/>
</dbReference>
<feature type="transmembrane region" description="Helical" evidence="6">
    <location>
        <begin position="183"/>
        <end position="200"/>
    </location>
</feature>
<evidence type="ECO:0000256" key="5">
    <source>
        <dbReference type="SAM" id="MobiDB-lite"/>
    </source>
</evidence>
<organism evidence="8 9">
    <name type="scientific">Mycena sanguinolenta</name>
    <dbReference type="NCBI Taxonomy" id="230812"/>
    <lineage>
        <taxon>Eukaryota</taxon>
        <taxon>Fungi</taxon>
        <taxon>Dikarya</taxon>
        <taxon>Basidiomycota</taxon>
        <taxon>Agaricomycotina</taxon>
        <taxon>Agaricomycetes</taxon>
        <taxon>Agaricomycetidae</taxon>
        <taxon>Agaricales</taxon>
        <taxon>Marasmiineae</taxon>
        <taxon>Mycenaceae</taxon>
        <taxon>Mycena</taxon>
    </lineage>
</organism>
<gene>
    <name evidence="8" type="ORF">MSAN_02483300</name>
</gene>
<evidence type="ECO:0000256" key="3">
    <source>
        <dbReference type="ARBA" id="ARBA00022989"/>
    </source>
</evidence>